<feature type="compositionally biased region" description="Polar residues" evidence="1">
    <location>
        <begin position="372"/>
        <end position="384"/>
    </location>
</feature>
<name>A0A9K3PVL8_9STRA</name>
<dbReference type="EMBL" id="JAGRRH010000013">
    <property type="protein sequence ID" value="KAG7361452.1"/>
    <property type="molecule type" value="Genomic_DNA"/>
</dbReference>
<feature type="compositionally biased region" description="Pro residues" evidence="1">
    <location>
        <begin position="114"/>
        <end position="123"/>
    </location>
</feature>
<evidence type="ECO:0000256" key="1">
    <source>
        <dbReference type="SAM" id="MobiDB-lite"/>
    </source>
</evidence>
<feature type="domain" description="DUF7467" evidence="3">
    <location>
        <begin position="592"/>
        <end position="707"/>
    </location>
</feature>
<reference evidence="4" key="2">
    <citation type="submission" date="2021-04" db="EMBL/GenBank/DDBJ databases">
        <authorList>
            <person name="Podell S."/>
        </authorList>
    </citation>
    <scope>NUCLEOTIDE SEQUENCE</scope>
    <source>
        <strain evidence="4">Hildebrandi</strain>
    </source>
</reference>
<dbReference type="InterPro" id="IPR055890">
    <property type="entry name" value="DUF7467"/>
</dbReference>
<evidence type="ECO:0000313" key="4">
    <source>
        <dbReference type="EMBL" id="KAG7361452.1"/>
    </source>
</evidence>
<evidence type="ECO:0000259" key="3">
    <source>
        <dbReference type="Pfam" id="PF24269"/>
    </source>
</evidence>
<feature type="chain" id="PRO_5039923833" evidence="2">
    <location>
        <begin position="20"/>
        <end position="814"/>
    </location>
</feature>
<protein>
    <submittedName>
        <fullName evidence="4">Laminin G domain containing protein</fullName>
    </submittedName>
</protein>
<gene>
    <name evidence="4" type="ORF">IV203_036552</name>
</gene>
<sequence length="814" mass="83867">MKFFSVSLALVLVTRTAYAEVDISADDHQFWESFARETVDSFFVPTASPIVQVPPTDVQEVPTASPSALEPPTDMQEITASPTVLVPPPVVAPVGPAAPVAPVAPAAPIVPPVGPPTLAPSPRPVETTSSPTSAPTTSPTTSDTCTVEVMIACFTADSVPCEEIMVPSDNQDCNTRIQYSYQLTNLNPIDPIDIIGLMRVRNGASDDYTERAIGANPLGPGDIIVVREEIVLDICLDASIETTVVVVAEVPGGVPCMDEAANRFFTGSLAGGLPPSESGAVVSPTVSPSPSISPSSTMTPEPTSVPTLSVAPFLPSFPPFSLTASPSSTGVDPLPTPGTGTSAPVVANFPTNPPSSSPTVSPTRIPTVSPTGTPTKIPTVSPTGIPTVLPTAIPTESPTRSPTGTPTKVPTVAPILVSESPSNSGVDPLPTSGGLPSPSETSGPTISDVDPLPTSISSSPSPSLPSDSSGSESPTFIGIDEIPTISPVPTITPDPAASATEAPSVSGVDPLPTRPLPETPTVSPVPTVSPGPTASASPTATASPSVVVAIPSDSPTAAFCNISAVVSCEDEDGESCNFVDPVGQQCIGDSASELRFIYQTDSFCDGNNTQSRFTCLDENLELPRPSTVYIKFYFGDETFYEGVVNSGNIISVPIPGSRDAIVIEISNLNEDNTPNLPLQSMLLGIQCREEDALFLYDTFGSLQLTGFRNTEQGLISIFTTVIIRNTATNIGTNGALLTGAFKTNPITGMVPLLPDGAIVPLDPGQGQSFLDIFSLNLGTLVGMPIEFSFLTSGTDVETGAECGTSDAFTLLVSP</sequence>
<dbReference type="Pfam" id="PF24269">
    <property type="entry name" value="DUF7467"/>
    <property type="match status" value="1"/>
</dbReference>
<reference evidence="4" key="1">
    <citation type="journal article" date="2021" name="Sci. Rep.">
        <title>Diploid genomic architecture of Nitzschia inconspicua, an elite biomass production diatom.</title>
        <authorList>
            <person name="Oliver A."/>
            <person name="Podell S."/>
            <person name="Pinowska A."/>
            <person name="Traller J.C."/>
            <person name="Smith S.R."/>
            <person name="McClure R."/>
            <person name="Beliaev A."/>
            <person name="Bohutskyi P."/>
            <person name="Hill E.A."/>
            <person name="Rabines A."/>
            <person name="Zheng H."/>
            <person name="Allen L.Z."/>
            <person name="Kuo A."/>
            <person name="Grigoriev I.V."/>
            <person name="Allen A.E."/>
            <person name="Hazlebeck D."/>
            <person name="Allen E.E."/>
        </authorList>
    </citation>
    <scope>NUCLEOTIDE SEQUENCE</scope>
    <source>
        <strain evidence="4">Hildebrandi</strain>
    </source>
</reference>
<keyword evidence="2" id="KW-0732">Signal</keyword>
<feature type="region of interest" description="Disordered" evidence="1">
    <location>
        <begin position="276"/>
        <end position="305"/>
    </location>
</feature>
<keyword evidence="5" id="KW-1185">Reference proteome</keyword>
<feature type="compositionally biased region" description="Low complexity" evidence="1">
    <location>
        <begin position="281"/>
        <end position="305"/>
    </location>
</feature>
<organism evidence="4 5">
    <name type="scientific">Nitzschia inconspicua</name>
    <dbReference type="NCBI Taxonomy" id="303405"/>
    <lineage>
        <taxon>Eukaryota</taxon>
        <taxon>Sar</taxon>
        <taxon>Stramenopiles</taxon>
        <taxon>Ochrophyta</taxon>
        <taxon>Bacillariophyta</taxon>
        <taxon>Bacillariophyceae</taxon>
        <taxon>Bacillariophycidae</taxon>
        <taxon>Bacillariales</taxon>
        <taxon>Bacillariaceae</taxon>
        <taxon>Nitzschia</taxon>
    </lineage>
</organism>
<comment type="caution">
    <text evidence="4">The sequence shown here is derived from an EMBL/GenBank/DDBJ whole genome shotgun (WGS) entry which is preliminary data.</text>
</comment>
<feature type="region of interest" description="Disordered" evidence="1">
    <location>
        <begin position="114"/>
        <end position="142"/>
    </location>
</feature>
<feature type="compositionally biased region" description="Polar residues" evidence="1">
    <location>
        <begin position="394"/>
        <end position="408"/>
    </location>
</feature>
<evidence type="ECO:0000256" key="2">
    <source>
        <dbReference type="SAM" id="SignalP"/>
    </source>
</evidence>
<feature type="compositionally biased region" description="Low complexity" evidence="1">
    <location>
        <begin position="357"/>
        <end position="371"/>
    </location>
</feature>
<feature type="compositionally biased region" description="Low complexity" evidence="1">
    <location>
        <begin position="127"/>
        <end position="142"/>
    </location>
</feature>
<accession>A0A9K3PVL8</accession>
<dbReference type="AlphaFoldDB" id="A0A9K3PVL8"/>
<feature type="compositionally biased region" description="Low complexity" evidence="1">
    <location>
        <begin position="428"/>
        <end position="474"/>
    </location>
</feature>
<feature type="compositionally biased region" description="Low complexity" evidence="1">
    <location>
        <begin position="482"/>
        <end position="495"/>
    </location>
</feature>
<feature type="region of interest" description="Disordered" evidence="1">
    <location>
        <begin position="324"/>
        <end position="542"/>
    </location>
</feature>
<proteinExistence type="predicted"/>
<evidence type="ECO:0000313" key="5">
    <source>
        <dbReference type="Proteomes" id="UP000693970"/>
    </source>
</evidence>
<dbReference type="OrthoDB" id="48918at2759"/>
<feature type="signal peptide" evidence="2">
    <location>
        <begin position="1"/>
        <end position="19"/>
    </location>
</feature>
<dbReference type="Proteomes" id="UP000693970">
    <property type="component" value="Unassembled WGS sequence"/>
</dbReference>
<feature type="compositionally biased region" description="Low complexity" evidence="1">
    <location>
        <begin position="519"/>
        <end position="542"/>
    </location>
</feature>